<accession>A0A4Y2UQP1</accession>
<evidence type="ECO:0000313" key="2">
    <source>
        <dbReference type="Proteomes" id="UP000499080"/>
    </source>
</evidence>
<evidence type="ECO:0000313" key="1">
    <source>
        <dbReference type="EMBL" id="GBO15315.1"/>
    </source>
</evidence>
<comment type="caution">
    <text evidence="1">The sequence shown here is derived from an EMBL/GenBank/DDBJ whole genome shotgun (WGS) entry which is preliminary data.</text>
</comment>
<organism evidence="1 2">
    <name type="scientific">Araneus ventricosus</name>
    <name type="common">Orbweaver spider</name>
    <name type="synonym">Epeira ventricosa</name>
    <dbReference type="NCBI Taxonomy" id="182803"/>
    <lineage>
        <taxon>Eukaryota</taxon>
        <taxon>Metazoa</taxon>
        <taxon>Ecdysozoa</taxon>
        <taxon>Arthropoda</taxon>
        <taxon>Chelicerata</taxon>
        <taxon>Arachnida</taxon>
        <taxon>Araneae</taxon>
        <taxon>Araneomorphae</taxon>
        <taxon>Entelegynae</taxon>
        <taxon>Araneoidea</taxon>
        <taxon>Araneidae</taxon>
        <taxon>Araneus</taxon>
    </lineage>
</organism>
<name>A0A4Y2UQP1_ARAVE</name>
<dbReference type="Proteomes" id="UP000499080">
    <property type="component" value="Unassembled WGS sequence"/>
</dbReference>
<dbReference type="EMBL" id="BGPR01039368">
    <property type="protein sequence ID" value="GBO15315.1"/>
    <property type="molecule type" value="Genomic_DNA"/>
</dbReference>
<reference evidence="1 2" key="1">
    <citation type="journal article" date="2019" name="Sci. Rep.">
        <title>Orb-weaving spider Araneus ventricosus genome elucidates the spidroin gene catalogue.</title>
        <authorList>
            <person name="Kono N."/>
            <person name="Nakamura H."/>
            <person name="Ohtoshi R."/>
            <person name="Moran D.A.P."/>
            <person name="Shinohara A."/>
            <person name="Yoshida Y."/>
            <person name="Fujiwara M."/>
            <person name="Mori M."/>
            <person name="Tomita M."/>
            <person name="Arakawa K."/>
        </authorList>
    </citation>
    <scope>NUCLEOTIDE SEQUENCE [LARGE SCALE GENOMIC DNA]</scope>
</reference>
<proteinExistence type="predicted"/>
<gene>
    <name evidence="1" type="ORF">AVEN_87930_1</name>
</gene>
<keyword evidence="2" id="KW-1185">Reference proteome</keyword>
<protein>
    <submittedName>
        <fullName evidence="1">Uncharacterized protein</fullName>
    </submittedName>
</protein>
<sequence length="97" mass="11361">MTYKSLVQNWCMVQLFDCHLIFSLLTRFPQHAIKHMDLCYMKKNEIFATSANIKSWKKICIQSNYIAELFTCVLRVDSVQPPHSKPYTGPHEVVNLQ</sequence>
<dbReference type="AlphaFoldDB" id="A0A4Y2UQP1"/>